<dbReference type="RefSeq" id="XP_040708121.1">
    <property type="nucleotide sequence ID" value="XM_040851332.1"/>
</dbReference>
<dbReference type="OrthoDB" id="4499891at2759"/>
<feature type="region of interest" description="Disordered" evidence="1">
    <location>
        <begin position="1"/>
        <end position="26"/>
    </location>
</feature>
<protein>
    <submittedName>
        <fullName evidence="2">Uncharacterized protein</fullName>
    </submittedName>
</protein>
<dbReference type="AlphaFoldDB" id="A0A1L9TY44"/>
<dbReference type="Proteomes" id="UP000184356">
    <property type="component" value="Unassembled WGS sequence"/>
</dbReference>
<name>A0A1L9TY44_9EURO</name>
<evidence type="ECO:0000256" key="1">
    <source>
        <dbReference type="SAM" id="MobiDB-lite"/>
    </source>
</evidence>
<evidence type="ECO:0000313" key="2">
    <source>
        <dbReference type="EMBL" id="OJJ64315.1"/>
    </source>
</evidence>
<organism evidence="2 3">
    <name type="scientific">Aspergillus sydowii CBS 593.65</name>
    <dbReference type="NCBI Taxonomy" id="1036612"/>
    <lineage>
        <taxon>Eukaryota</taxon>
        <taxon>Fungi</taxon>
        <taxon>Dikarya</taxon>
        <taxon>Ascomycota</taxon>
        <taxon>Pezizomycotina</taxon>
        <taxon>Eurotiomycetes</taxon>
        <taxon>Eurotiomycetidae</taxon>
        <taxon>Eurotiales</taxon>
        <taxon>Aspergillaceae</taxon>
        <taxon>Aspergillus</taxon>
        <taxon>Aspergillus subgen. Nidulantes</taxon>
    </lineage>
</organism>
<keyword evidence="3" id="KW-1185">Reference proteome</keyword>
<reference evidence="3" key="1">
    <citation type="journal article" date="2017" name="Genome Biol.">
        <title>Comparative genomics reveals high biological diversity and specific adaptations in the industrially and medically important fungal genus Aspergillus.</title>
        <authorList>
            <person name="de Vries R.P."/>
            <person name="Riley R."/>
            <person name="Wiebenga A."/>
            <person name="Aguilar-Osorio G."/>
            <person name="Amillis S."/>
            <person name="Uchima C.A."/>
            <person name="Anderluh G."/>
            <person name="Asadollahi M."/>
            <person name="Askin M."/>
            <person name="Barry K."/>
            <person name="Battaglia E."/>
            <person name="Bayram O."/>
            <person name="Benocci T."/>
            <person name="Braus-Stromeyer S.A."/>
            <person name="Caldana C."/>
            <person name="Canovas D."/>
            <person name="Cerqueira G.C."/>
            <person name="Chen F."/>
            <person name="Chen W."/>
            <person name="Choi C."/>
            <person name="Clum A."/>
            <person name="Dos Santos R.A."/>
            <person name="Damasio A.R."/>
            <person name="Diallinas G."/>
            <person name="Emri T."/>
            <person name="Fekete E."/>
            <person name="Flipphi M."/>
            <person name="Freyberg S."/>
            <person name="Gallo A."/>
            <person name="Gournas C."/>
            <person name="Habgood R."/>
            <person name="Hainaut M."/>
            <person name="Harispe M.L."/>
            <person name="Henrissat B."/>
            <person name="Hilden K.S."/>
            <person name="Hope R."/>
            <person name="Hossain A."/>
            <person name="Karabika E."/>
            <person name="Karaffa L."/>
            <person name="Karanyi Z."/>
            <person name="Krasevec N."/>
            <person name="Kuo A."/>
            <person name="Kusch H."/>
            <person name="LaButti K."/>
            <person name="Lagendijk E.L."/>
            <person name="Lapidus A."/>
            <person name="Levasseur A."/>
            <person name="Lindquist E."/>
            <person name="Lipzen A."/>
            <person name="Logrieco A.F."/>
            <person name="MacCabe A."/>
            <person name="Maekelae M.R."/>
            <person name="Malavazi I."/>
            <person name="Melin P."/>
            <person name="Meyer V."/>
            <person name="Mielnichuk N."/>
            <person name="Miskei M."/>
            <person name="Molnar A.P."/>
            <person name="Mule G."/>
            <person name="Ngan C.Y."/>
            <person name="Orejas M."/>
            <person name="Orosz E."/>
            <person name="Ouedraogo J.P."/>
            <person name="Overkamp K.M."/>
            <person name="Park H.-S."/>
            <person name="Perrone G."/>
            <person name="Piumi F."/>
            <person name="Punt P.J."/>
            <person name="Ram A.F."/>
            <person name="Ramon A."/>
            <person name="Rauscher S."/>
            <person name="Record E."/>
            <person name="Riano-Pachon D.M."/>
            <person name="Robert V."/>
            <person name="Roehrig J."/>
            <person name="Ruller R."/>
            <person name="Salamov A."/>
            <person name="Salih N.S."/>
            <person name="Samson R.A."/>
            <person name="Sandor E."/>
            <person name="Sanguinetti M."/>
            <person name="Schuetze T."/>
            <person name="Sepcic K."/>
            <person name="Shelest E."/>
            <person name="Sherlock G."/>
            <person name="Sophianopoulou V."/>
            <person name="Squina F.M."/>
            <person name="Sun H."/>
            <person name="Susca A."/>
            <person name="Todd R.B."/>
            <person name="Tsang A."/>
            <person name="Unkles S.E."/>
            <person name="van de Wiele N."/>
            <person name="van Rossen-Uffink D."/>
            <person name="Oliveira J.V."/>
            <person name="Vesth T.C."/>
            <person name="Visser J."/>
            <person name="Yu J.-H."/>
            <person name="Zhou M."/>
            <person name="Andersen M.R."/>
            <person name="Archer D.B."/>
            <person name="Baker S.E."/>
            <person name="Benoit I."/>
            <person name="Brakhage A.A."/>
            <person name="Braus G.H."/>
            <person name="Fischer R."/>
            <person name="Frisvad J.C."/>
            <person name="Goldman G.H."/>
            <person name="Houbraken J."/>
            <person name="Oakley B."/>
            <person name="Pocsi I."/>
            <person name="Scazzocchio C."/>
            <person name="Seiboth B."/>
            <person name="vanKuyk P.A."/>
            <person name="Wortman J."/>
            <person name="Dyer P.S."/>
            <person name="Grigoriev I.V."/>
        </authorList>
    </citation>
    <scope>NUCLEOTIDE SEQUENCE [LARGE SCALE GENOMIC DNA]</scope>
    <source>
        <strain evidence="3">CBS 593.65</strain>
    </source>
</reference>
<accession>A0A1L9TY44</accession>
<proteinExistence type="predicted"/>
<dbReference type="GeneID" id="63767405"/>
<gene>
    <name evidence="2" type="ORF">ASPSYDRAFT_84333</name>
</gene>
<dbReference type="EMBL" id="KV878582">
    <property type="protein sequence ID" value="OJJ64315.1"/>
    <property type="molecule type" value="Genomic_DNA"/>
</dbReference>
<evidence type="ECO:0000313" key="3">
    <source>
        <dbReference type="Proteomes" id="UP000184356"/>
    </source>
</evidence>
<dbReference type="VEuPathDB" id="FungiDB:ASPSYDRAFT_84333"/>
<sequence length="253" mass="28362">MSSDKPYDGPFIVHSTPPNATEPYKGSSPIIHPTQLEPYNDEPIYLPETSTSPAEVSLQPPCQEIDFLGISIGISRGIEGLNCTEWTVLLDRLDTGTNPETESPNVCRAYTIDSGPKDGFNEEYNKHIRIDKPFHSLGASNNNSSSSSSSSSSAYEILIPCGILHRDFLPLFDRIFWVTRSGPNNYFILRFLRMLGAYGLVCEGDVLMALEYLGLEKRYNAMEIECFKGLLTAEDYNYVLGFTDYPFGYQVFF</sequence>